<dbReference type="InterPro" id="IPR036412">
    <property type="entry name" value="HAD-like_sf"/>
</dbReference>
<proteinExistence type="predicted"/>
<evidence type="ECO:0000313" key="4">
    <source>
        <dbReference type="Proteomes" id="UP000234414"/>
    </source>
</evidence>
<organism evidence="2 4">
    <name type="scientific">Stenotrophomonas maltophilia</name>
    <name type="common">Pseudomonas maltophilia</name>
    <name type="synonym">Xanthomonas maltophilia</name>
    <dbReference type="NCBI Taxonomy" id="40324"/>
    <lineage>
        <taxon>Bacteria</taxon>
        <taxon>Pseudomonadati</taxon>
        <taxon>Pseudomonadota</taxon>
        <taxon>Gammaproteobacteria</taxon>
        <taxon>Lysobacterales</taxon>
        <taxon>Lysobacteraceae</taxon>
        <taxon>Stenotrophomonas</taxon>
        <taxon>Stenotrophomonas maltophilia group</taxon>
    </lineage>
</organism>
<dbReference type="InterPro" id="IPR023214">
    <property type="entry name" value="HAD_sf"/>
</dbReference>
<accession>A0AAD0C1I1</accession>
<dbReference type="Proteomes" id="UP001214521">
    <property type="component" value="Unassembled WGS sequence"/>
</dbReference>
<sequence length="156" mass="17398">MRPTILALDLEGTLISNAISQIPRPGLRSFLDEMRSNFDSLVLFTTVPKDRAQAIGTLLAKEGSVPAWFSGLQYIDWSGKTKDLRYVSPYLGNALLLDDHGPYVHPGQEHLWVEIPLFGSPYPPDDDGLEVASRLIRARISELISASNETRRTEPH</sequence>
<reference evidence="2 4" key="1">
    <citation type="submission" date="2017-12" db="EMBL/GenBank/DDBJ databases">
        <title>Complete Genome Sequence of Stenotrophomonas maltophilia CSM2.</title>
        <authorList>
            <person name="Castro-Jaimes S."/>
            <person name="Lopez-Leal G."/>
            <person name="Barberena Jonas C."/>
            <person name="Bustos P."/>
            <person name="Perez-Oseguera A."/>
            <person name="Cevallos M.A."/>
        </authorList>
    </citation>
    <scope>NUCLEOTIDE SEQUENCE [LARGE SCALE GENOMIC DNA]</scope>
    <source>
        <strain evidence="2 4">CSM2</strain>
    </source>
</reference>
<dbReference type="Proteomes" id="UP000234414">
    <property type="component" value="Chromosome"/>
</dbReference>
<reference evidence="3" key="2">
    <citation type="submission" date="2022-07" db="EMBL/GenBank/DDBJ databases">
        <authorList>
            <consortium name="Clinical and Environmental Microbiology Branch: Whole genome sequencing antimicrobial resistance pathogens in the healthcare setting"/>
        </authorList>
    </citation>
    <scope>NUCLEOTIDE SEQUENCE</scope>
    <source>
        <strain evidence="3">Stenotrophomonas_maltophilia_2021CK-00905</strain>
    </source>
</reference>
<dbReference type="SUPFAM" id="SSF56784">
    <property type="entry name" value="HAD-like"/>
    <property type="match status" value="1"/>
</dbReference>
<dbReference type="AlphaFoldDB" id="A0AAD0C1I1"/>
<dbReference type="Gene3D" id="3.40.50.1000">
    <property type="entry name" value="HAD superfamily/HAD-like"/>
    <property type="match status" value="1"/>
</dbReference>
<dbReference type="InterPro" id="IPR004274">
    <property type="entry name" value="FCP1_dom"/>
</dbReference>
<dbReference type="EMBL" id="ABLOMU010000006">
    <property type="protein sequence ID" value="EKT4440273.1"/>
    <property type="molecule type" value="Genomic_DNA"/>
</dbReference>
<name>A0AAD0C1I1_STEMA</name>
<feature type="domain" description="FCP1 homology" evidence="1">
    <location>
        <begin position="5"/>
        <end position="134"/>
    </location>
</feature>
<gene>
    <name evidence="3" type="ORF">QEK83_000893</name>
    <name evidence="2" type="ORF">SmaCSM2_20315</name>
</gene>
<protein>
    <recommendedName>
        <fullName evidence="1">FCP1 homology domain-containing protein</fullName>
    </recommendedName>
</protein>
<dbReference type="EMBL" id="CP025298">
    <property type="protein sequence ID" value="AUI09852.1"/>
    <property type="molecule type" value="Genomic_DNA"/>
</dbReference>
<dbReference type="Pfam" id="PF03031">
    <property type="entry name" value="NIF"/>
    <property type="match status" value="1"/>
</dbReference>
<evidence type="ECO:0000313" key="3">
    <source>
        <dbReference type="EMBL" id="EKT4440273.1"/>
    </source>
</evidence>
<evidence type="ECO:0000313" key="2">
    <source>
        <dbReference type="EMBL" id="AUI09852.1"/>
    </source>
</evidence>
<evidence type="ECO:0000259" key="1">
    <source>
        <dbReference type="Pfam" id="PF03031"/>
    </source>
</evidence>